<comment type="similarity">
    <text evidence="1">Belongs to the membrane fusion protein (MFP) (TC 8.A.1) family.</text>
</comment>
<keyword evidence="7" id="KW-1185">Reference proteome</keyword>
<dbReference type="Gene3D" id="2.40.420.20">
    <property type="match status" value="1"/>
</dbReference>
<dbReference type="PANTHER" id="PTHR30469:SF15">
    <property type="entry name" value="HLYD FAMILY OF SECRETION PROTEINS"/>
    <property type="match status" value="1"/>
</dbReference>
<proteinExistence type="inferred from homology"/>
<organism evidence="6 7">
    <name type="scientific">Pukyongia salina</name>
    <dbReference type="NCBI Taxonomy" id="2094025"/>
    <lineage>
        <taxon>Bacteria</taxon>
        <taxon>Pseudomonadati</taxon>
        <taxon>Bacteroidota</taxon>
        <taxon>Flavobacteriia</taxon>
        <taxon>Flavobacteriales</taxon>
        <taxon>Flavobacteriaceae</taxon>
        <taxon>Pukyongia</taxon>
    </lineage>
</organism>
<dbReference type="PANTHER" id="PTHR30469">
    <property type="entry name" value="MULTIDRUG RESISTANCE PROTEIN MDTA"/>
    <property type="match status" value="1"/>
</dbReference>
<dbReference type="InterPro" id="IPR006143">
    <property type="entry name" value="RND_pump_MFP"/>
</dbReference>
<name>A0A2S0HUR1_9FLAO</name>
<dbReference type="Pfam" id="PF25973">
    <property type="entry name" value="BSH_CzcB"/>
    <property type="match status" value="1"/>
</dbReference>
<dbReference type="SUPFAM" id="SSF111369">
    <property type="entry name" value="HlyD-like secretion proteins"/>
    <property type="match status" value="1"/>
</dbReference>
<dbReference type="RefSeq" id="WP_105215132.1">
    <property type="nucleotide sequence ID" value="NZ_CP027062.1"/>
</dbReference>
<dbReference type="AlphaFoldDB" id="A0A2S0HUR1"/>
<dbReference type="NCBIfam" id="TIGR01730">
    <property type="entry name" value="RND_mfp"/>
    <property type="match status" value="1"/>
</dbReference>
<evidence type="ECO:0000259" key="5">
    <source>
        <dbReference type="Pfam" id="PF25973"/>
    </source>
</evidence>
<dbReference type="PROSITE" id="PS51257">
    <property type="entry name" value="PROKAR_LIPOPROTEIN"/>
    <property type="match status" value="1"/>
</dbReference>
<feature type="domain" description="Multidrug resistance protein MdtA-like C-terminal permuted SH3" evidence="4">
    <location>
        <begin position="310"/>
        <end position="374"/>
    </location>
</feature>
<dbReference type="InterPro" id="IPR058792">
    <property type="entry name" value="Beta-barrel_RND_2"/>
</dbReference>
<sequence length="392" mass="43184">MKKLTISLLLLIVITSCGGDGKSVEAIIESGSLEDIRAKRAEFVTQQQEINSQLEQIDAAIAKLDTVKKLPLVTTFKALARDFDHFLEIQGDVDTKLNIVLYPEYNGVLSRVYVKDGQKVVKGQLLASIDDGGLSQQLAQMEVQANLAKTTFERQERLWNQKIGSEIQYLQAKTNYEAQQNAVNQMKAQLGKTTIRAPFSGIVDDIITEQGTVVSAGQTPVIRLVNLNDMYISAEIPEVYLGSVSEGKDVEVFFPVLGDTVNAKVRQVGNYINPTNRTFKIEVNVPNQNKKIKPNLTAKLKINDYSNPEAILIPQSVLSENANGDQYVYVASNMNGENEAVAKRTFVNTGKTQGDYVEILDGISNGDTVVREGARSVKDGQSIKILKVEVDE</sequence>
<dbReference type="Gene3D" id="1.10.287.470">
    <property type="entry name" value="Helix hairpin bin"/>
    <property type="match status" value="1"/>
</dbReference>
<dbReference type="Pfam" id="PF25967">
    <property type="entry name" value="RND-MFP_C"/>
    <property type="match status" value="1"/>
</dbReference>
<dbReference type="GO" id="GO:0015562">
    <property type="term" value="F:efflux transmembrane transporter activity"/>
    <property type="evidence" value="ECO:0007669"/>
    <property type="project" value="TreeGrafter"/>
</dbReference>
<dbReference type="InterPro" id="IPR058627">
    <property type="entry name" value="MdtA-like_C"/>
</dbReference>
<evidence type="ECO:0000259" key="4">
    <source>
        <dbReference type="Pfam" id="PF25967"/>
    </source>
</evidence>
<evidence type="ECO:0000259" key="2">
    <source>
        <dbReference type="Pfam" id="PF25893"/>
    </source>
</evidence>
<dbReference type="Pfam" id="PF25954">
    <property type="entry name" value="Beta-barrel_RND_2"/>
    <property type="match status" value="1"/>
</dbReference>
<dbReference type="Gene3D" id="2.40.30.170">
    <property type="match status" value="1"/>
</dbReference>
<dbReference type="Gene3D" id="2.40.50.100">
    <property type="match status" value="1"/>
</dbReference>
<feature type="domain" description="CzcB-like alpha-helical hairpin" evidence="2">
    <location>
        <begin position="135"/>
        <end position="190"/>
    </location>
</feature>
<dbReference type="KEGG" id="aue:C5O00_03925"/>
<evidence type="ECO:0000313" key="6">
    <source>
        <dbReference type="EMBL" id="AVI50356.1"/>
    </source>
</evidence>
<reference evidence="6 7" key="1">
    <citation type="submission" date="2018-02" db="EMBL/GenBank/DDBJ databases">
        <title>Genomic analysis of the strain RR4-38 isolated from a seawater recirculating aquaculture system.</title>
        <authorList>
            <person name="Kim Y.-S."/>
            <person name="Jang Y.H."/>
            <person name="Kim K.-H."/>
        </authorList>
    </citation>
    <scope>NUCLEOTIDE SEQUENCE [LARGE SCALE GENOMIC DNA]</scope>
    <source>
        <strain evidence="6 7">RR4-38</strain>
    </source>
</reference>
<dbReference type="Proteomes" id="UP000238442">
    <property type="component" value="Chromosome"/>
</dbReference>
<dbReference type="GO" id="GO:1990281">
    <property type="term" value="C:efflux pump complex"/>
    <property type="evidence" value="ECO:0007669"/>
    <property type="project" value="TreeGrafter"/>
</dbReference>
<dbReference type="InterPro" id="IPR058647">
    <property type="entry name" value="BSH_CzcB-like"/>
</dbReference>
<gene>
    <name evidence="6" type="ORF">C5O00_03925</name>
</gene>
<evidence type="ECO:0000259" key="3">
    <source>
        <dbReference type="Pfam" id="PF25954"/>
    </source>
</evidence>
<dbReference type="EMBL" id="CP027062">
    <property type="protein sequence ID" value="AVI50356.1"/>
    <property type="molecule type" value="Genomic_DNA"/>
</dbReference>
<evidence type="ECO:0000313" key="7">
    <source>
        <dbReference type="Proteomes" id="UP000238442"/>
    </source>
</evidence>
<feature type="domain" description="CzcB-like barrel-sandwich hybrid" evidence="5">
    <location>
        <begin position="101"/>
        <end position="216"/>
    </location>
</feature>
<dbReference type="InterPro" id="IPR058648">
    <property type="entry name" value="HH_CzcB-like"/>
</dbReference>
<dbReference type="OrthoDB" id="9806939at2"/>
<evidence type="ECO:0000256" key="1">
    <source>
        <dbReference type="ARBA" id="ARBA00009477"/>
    </source>
</evidence>
<protein>
    <submittedName>
        <fullName evidence="6">Efflux RND transporter periplasmic adaptor subunit</fullName>
    </submittedName>
</protein>
<accession>A0A2S0HUR1</accession>
<dbReference type="Pfam" id="PF25893">
    <property type="entry name" value="HH_CzcB"/>
    <property type="match status" value="1"/>
</dbReference>
<feature type="domain" description="CusB-like beta-barrel" evidence="3">
    <location>
        <begin position="232"/>
        <end position="304"/>
    </location>
</feature>